<evidence type="ECO:0000313" key="1">
    <source>
        <dbReference type="EMBL" id="QIM64939.1"/>
    </source>
</evidence>
<evidence type="ECO:0000313" key="3">
    <source>
        <dbReference type="Proteomes" id="UP000276901"/>
    </source>
</evidence>
<dbReference type="Proteomes" id="UP000502287">
    <property type="component" value="Chromosome"/>
</dbReference>
<name>A0AAE6X7L3_9PAST</name>
<reference evidence="2 3" key="2">
    <citation type="submission" date="2018-11" db="EMBL/GenBank/DDBJ databases">
        <title>Genomic Encyclopedia of Type Strains, Phase IV (KMG-IV): sequencing the most valuable type-strain genomes for metagenomic binning, comparative biology and taxonomic classification.</title>
        <authorList>
            <person name="Goeker M."/>
        </authorList>
    </citation>
    <scope>NUCLEOTIDE SEQUENCE [LARGE SCALE GENOMIC DNA]</scope>
    <source>
        <strain evidence="2 3">DSM 25797</strain>
    </source>
</reference>
<accession>A0AAE6X7L3</accession>
<dbReference type="AlphaFoldDB" id="A0AAE6X7L3"/>
<dbReference type="RefSeq" id="WP_123956595.1">
    <property type="nucleotide sequence ID" value="NZ_CP015029.1"/>
</dbReference>
<dbReference type="EMBL" id="CP015029">
    <property type="protein sequence ID" value="QIM64939.1"/>
    <property type="molecule type" value="Genomic_DNA"/>
</dbReference>
<protein>
    <recommendedName>
        <fullName evidence="5">Lipoprotein</fullName>
    </recommendedName>
</protein>
<organism evidence="1 4">
    <name type="scientific">Frederiksenia canicola</name>
    <dbReference type="NCBI Taxonomy" id="123824"/>
    <lineage>
        <taxon>Bacteria</taxon>
        <taxon>Pseudomonadati</taxon>
        <taxon>Pseudomonadota</taxon>
        <taxon>Gammaproteobacteria</taxon>
        <taxon>Pasteurellales</taxon>
        <taxon>Pasteurellaceae</taxon>
        <taxon>Frederiksenia</taxon>
    </lineage>
</organism>
<proteinExistence type="predicted"/>
<reference evidence="1 4" key="1">
    <citation type="submission" date="2016-03" db="EMBL/GenBank/DDBJ databases">
        <authorList>
            <person name="Hansen M.J."/>
            <person name="Bojesen A.M."/>
            <person name="Planet P."/>
        </authorList>
    </citation>
    <scope>NUCLEOTIDE SEQUENCE [LARGE SCALE GENOMIC DNA]</scope>
    <source>
        <strain evidence="1 4">HPA 21</strain>
    </source>
</reference>
<dbReference type="Proteomes" id="UP000276901">
    <property type="component" value="Unassembled WGS sequence"/>
</dbReference>
<dbReference type="KEGG" id="fcl:A4G17_05590"/>
<keyword evidence="3" id="KW-1185">Reference proteome</keyword>
<dbReference type="EMBL" id="RKQT01000001">
    <property type="protein sequence ID" value="RPE96656.1"/>
    <property type="molecule type" value="Genomic_DNA"/>
</dbReference>
<dbReference type="PROSITE" id="PS51257">
    <property type="entry name" value="PROKAR_LIPOPROTEIN"/>
    <property type="match status" value="1"/>
</dbReference>
<sequence>MYNKALTLIISAFILSGCGNRILNPQFSFEYRNPALTQLIGKHISLVQERISLHKIDTSGLLYNYYYLYKDCDYMGDYITYNGYDVILKRQPIYHCGEIYFASDKDGIITNYIEKGYIPTKNYQTYFKDLIIIEN</sequence>
<evidence type="ECO:0008006" key="5">
    <source>
        <dbReference type="Google" id="ProtNLM"/>
    </source>
</evidence>
<evidence type="ECO:0000313" key="4">
    <source>
        <dbReference type="Proteomes" id="UP000502287"/>
    </source>
</evidence>
<evidence type="ECO:0000313" key="2">
    <source>
        <dbReference type="EMBL" id="RPE96656.1"/>
    </source>
</evidence>
<gene>
    <name evidence="1" type="ORF">A4G17_05590</name>
    <name evidence="2" type="ORF">EDC49_1052</name>
</gene>